<comment type="caution">
    <text evidence="1">The sequence shown here is derived from an EMBL/GenBank/DDBJ whole genome shotgun (WGS) entry which is preliminary data.</text>
</comment>
<gene>
    <name evidence="1" type="ORF">HNP76_002293</name>
</gene>
<dbReference type="EMBL" id="JACHFQ010000007">
    <property type="protein sequence ID" value="MBB5226905.1"/>
    <property type="molecule type" value="Genomic_DNA"/>
</dbReference>
<sequence>MSESKGKGLFNSLKVKVGGFSVCILVVVAVI</sequence>
<protein>
    <submittedName>
        <fullName evidence="1">Uncharacterized protein</fullName>
    </submittedName>
</protein>
<dbReference type="Proteomes" id="UP000518887">
    <property type="component" value="Unassembled WGS sequence"/>
</dbReference>
<reference evidence="1 2" key="1">
    <citation type="submission" date="2020-08" db="EMBL/GenBank/DDBJ databases">
        <title>Genomic Encyclopedia of Type Strains, Phase IV (KMG-IV): sequencing the most valuable type-strain genomes for metagenomic binning, comparative biology and taxonomic classification.</title>
        <authorList>
            <person name="Goeker M."/>
        </authorList>
    </citation>
    <scope>NUCLEOTIDE SEQUENCE [LARGE SCALE GENOMIC DNA]</scope>
    <source>
        <strain evidence="1 2">DSM 103462</strain>
    </source>
</reference>
<evidence type="ECO:0000313" key="2">
    <source>
        <dbReference type="Proteomes" id="UP000518887"/>
    </source>
</evidence>
<dbReference type="AlphaFoldDB" id="A0A7W8GAL0"/>
<name>A0A7W8GAL0_9SPIR</name>
<evidence type="ECO:0000313" key="1">
    <source>
        <dbReference type="EMBL" id="MBB5226905.1"/>
    </source>
</evidence>
<proteinExistence type="predicted"/>
<keyword evidence="2" id="KW-1185">Reference proteome</keyword>
<organism evidence="1 2">
    <name type="scientific">Treponema ruminis</name>
    <dbReference type="NCBI Taxonomy" id="744515"/>
    <lineage>
        <taxon>Bacteria</taxon>
        <taxon>Pseudomonadati</taxon>
        <taxon>Spirochaetota</taxon>
        <taxon>Spirochaetia</taxon>
        <taxon>Spirochaetales</taxon>
        <taxon>Treponemataceae</taxon>
        <taxon>Treponema</taxon>
    </lineage>
</organism>
<accession>A0A7W8GAL0</accession>